<gene>
    <name evidence="5" type="ORF">JX265_007784</name>
</gene>
<accession>A0A9Q0AP59</accession>
<evidence type="ECO:0000259" key="4">
    <source>
        <dbReference type="Pfam" id="PF24883"/>
    </source>
</evidence>
<dbReference type="Proteomes" id="UP000829685">
    <property type="component" value="Unassembled WGS sequence"/>
</dbReference>
<dbReference type="Pfam" id="PF24883">
    <property type="entry name" value="NPHP3_N"/>
    <property type="match status" value="1"/>
</dbReference>
<dbReference type="InterPro" id="IPR027417">
    <property type="entry name" value="P-loop_NTPase"/>
</dbReference>
<dbReference type="InterPro" id="IPR053137">
    <property type="entry name" value="NLR-like"/>
</dbReference>
<feature type="repeat" description="ANK" evidence="2">
    <location>
        <begin position="1046"/>
        <end position="1078"/>
    </location>
</feature>
<keyword evidence="3" id="KW-0732">Signal</keyword>
<dbReference type="PROSITE" id="PS50297">
    <property type="entry name" value="ANK_REP_REGION"/>
    <property type="match status" value="6"/>
</dbReference>
<dbReference type="PRINTS" id="PR01415">
    <property type="entry name" value="ANKYRIN"/>
</dbReference>
<keyword evidence="6" id="KW-1185">Reference proteome</keyword>
<name>A0A9Q0AP59_9PEZI</name>
<dbReference type="EMBL" id="JAFIMR010000020">
    <property type="protein sequence ID" value="KAI1866483.1"/>
    <property type="molecule type" value="Genomic_DNA"/>
</dbReference>
<evidence type="ECO:0000313" key="5">
    <source>
        <dbReference type="EMBL" id="KAI1866483.1"/>
    </source>
</evidence>
<dbReference type="Gene3D" id="1.25.40.20">
    <property type="entry name" value="Ankyrin repeat-containing domain"/>
    <property type="match status" value="2"/>
</dbReference>
<dbReference type="Pfam" id="PF12796">
    <property type="entry name" value="Ank_2"/>
    <property type="match status" value="3"/>
</dbReference>
<feature type="repeat" description="ANK" evidence="2">
    <location>
        <begin position="784"/>
        <end position="816"/>
    </location>
</feature>
<dbReference type="SUPFAM" id="SSF52540">
    <property type="entry name" value="P-loop containing nucleoside triphosphate hydrolases"/>
    <property type="match status" value="1"/>
</dbReference>
<dbReference type="SUPFAM" id="SSF53167">
    <property type="entry name" value="Purine and uridine phosphorylases"/>
    <property type="match status" value="1"/>
</dbReference>
<evidence type="ECO:0000256" key="1">
    <source>
        <dbReference type="ARBA" id="ARBA00022737"/>
    </source>
</evidence>
<feature type="chain" id="PRO_5040418149" description="Nephrocystin 3-like N-terminal domain-containing protein" evidence="3">
    <location>
        <begin position="22"/>
        <end position="1112"/>
    </location>
</feature>
<dbReference type="InterPro" id="IPR002110">
    <property type="entry name" value="Ankyrin_rpt"/>
</dbReference>
<feature type="domain" description="Nephrocystin 3-like N-terminal" evidence="4">
    <location>
        <begin position="382"/>
        <end position="550"/>
    </location>
</feature>
<feature type="signal peptide" evidence="3">
    <location>
        <begin position="1"/>
        <end position="21"/>
    </location>
</feature>
<evidence type="ECO:0000256" key="2">
    <source>
        <dbReference type="PROSITE-ProRule" id="PRU00023"/>
    </source>
</evidence>
<dbReference type="Gene3D" id="3.40.50.1580">
    <property type="entry name" value="Nucleoside phosphorylase domain"/>
    <property type="match status" value="1"/>
</dbReference>
<comment type="caution">
    <text evidence="5">The sequence shown here is derived from an EMBL/GenBank/DDBJ whole genome shotgun (WGS) entry which is preliminary data.</text>
</comment>
<dbReference type="InterPro" id="IPR035994">
    <property type="entry name" value="Nucleoside_phosphorylase_sf"/>
</dbReference>
<evidence type="ECO:0000313" key="6">
    <source>
        <dbReference type="Proteomes" id="UP000829685"/>
    </source>
</evidence>
<keyword evidence="1" id="KW-0677">Repeat</keyword>
<feature type="repeat" description="ANK" evidence="2">
    <location>
        <begin position="1079"/>
        <end position="1106"/>
    </location>
</feature>
<dbReference type="Gene3D" id="3.40.50.300">
    <property type="entry name" value="P-loop containing nucleotide triphosphate hydrolases"/>
    <property type="match status" value="1"/>
</dbReference>
<dbReference type="PANTHER" id="PTHR46082:SF11">
    <property type="entry name" value="AAA+ ATPASE DOMAIN-CONTAINING PROTEIN-RELATED"/>
    <property type="match status" value="1"/>
</dbReference>
<evidence type="ECO:0000256" key="3">
    <source>
        <dbReference type="SAM" id="SignalP"/>
    </source>
</evidence>
<dbReference type="GO" id="GO:0003824">
    <property type="term" value="F:catalytic activity"/>
    <property type="evidence" value="ECO:0007669"/>
    <property type="project" value="InterPro"/>
</dbReference>
<feature type="repeat" description="ANK" evidence="2">
    <location>
        <begin position="751"/>
        <end position="783"/>
    </location>
</feature>
<organism evidence="5 6">
    <name type="scientific">Neoarthrinium moseri</name>
    <dbReference type="NCBI Taxonomy" id="1658444"/>
    <lineage>
        <taxon>Eukaryota</taxon>
        <taxon>Fungi</taxon>
        <taxon>Dikarya</taxon>
        <taxon>Ascomycota</taxon>
        <taxon>Pezizomycotina</taxon>
        <taxon>Sordariomycetes</taxon>
        <taxon>Xylariomycetidae</taxon>
        <taxon>Amphisphaeriales</taxon>
        <taxon>Apiosporaceae</taxon>
        <taxon>Neoarthrinium</taxon>
    </lineage>
</organism>
<feature type="repeat" description="ANK" evidence="2">
    <location>
        <begin position="1012"/>
        <end position="1039"/>
    </location>
</feature>
<dbReference type="GO" id="GO:0009116">
    <property type="term" value="P:nucleoside metabolic process"/>
    <property type="evidence" value="ECO:0007669"/>
    <property type="project" value="InterPro"/>
</dbReference>
<dbReference type="PROSITE" id="PS50088">
    <property type="entry name" value="ANK_REPEAT"/>
    <property type="match status" value="6"/>
</dbReference>
<proteinExistence type="predicted"/>
<dbReference type="AlphaFoldDB" id="A0A9Q0AP59"/>
<dbReference type="SUPFAM" id="SSF48403">
    <property type="entry name" value="Ankyrin repeat"/>
    <property type="match status" value="2"/>
</dbReference>
<dbReference type="InterPro" id="IPR036770">
    <property type="entry name" value="Ankyrin_rpt-contain_sf"/>
</dbReference>
<keyword evidence="2" id="KW-0040">ANK repeat</keyword>
<protein>
    <recommendedName>
        <fullName evidence="4">Nephrocystin 3-like N-terminal domain-containing protein</fullName>
    </recommendedName>
</protein>
<dbReference type="InterPro" id="IPR056884">
    <property type="entry name" value="NPHP3-like_N"/>
</dbReference>
<sequence>MSDPKSYVVGWICALHIEALAATALLDEQHPGPKSVSENDDNSYILGHIGNLNIVIATMPVNEYGTSSAAASARDMLHSFPNVRIGLMVGIGGGVPTRHDVRLGDIVISEPGHGHAGVLQYDFGKALQNQAFVGTGILDQPPRVLRTAMATLKVEHDLHGHQIQLTIRNAMLKNKRLAKKIKLADQLSDELYKPEVIHPQGELLCRTVCGKLPKNFVERDKRSDEDEDPRVHYGLIASGNSVIKDAILRDKLACEKDVMCFEMEAAGLMNHFPCLVIRGICDYADSHKNKDWQGYAAITAAAYAKELLSHVHLDRVEAEKKLVDVLSAGLDDIKSIKTEMKTHFEAEKTQSQDNAIQEFLESLALIDYSLQQQACIFQRQDGTGAWLLKSPDFLGWVESRARILFCPGIPGAGKTIMTSIIIEELQTRFLNDTSVGMAYVYFDYQRPQNHKTHLVLANIIKQLLRNFPATKLPRELHNLYEGYQKRNRQYSYDMVFKALSSVMKIFSKVFILFDALDECTTTDGCASQLFEQIFNLLESSHNFQFFATSRNNTPRVTHLFGRSDCTTLPIEARGDDIMRYLDASGRLPSCVQGESEIANKMRAVIKKTVLRSACGMFLLAKLHLESLSDTLSVGEVEEKLENLPTGSERIPIPPPGGALFNYATHFWAHHARDSTHHETQEAVRQFLRDAKKVDRTIQELLADPSHPGRVSYDRHYRLEAVTGLHLAAYFGLIDNVAELIVDGDMDIQDSYGRSPLWWAVFGGSEQVTRFLLSYGASIEIRDENGCTPLMCSIWVGKESIIKLLIDSGADTSAEDNLSRTPFRWAMRSGAESIIEYLALSGAPLFSKPQLRHIRERKMLENEGEEGLVRLILSIHAGVLDADFTNRFLAIENYDPGSHYLLLEADDHSRNSQIDSNKSVSYDRRHHLDYMSELVSSSSQVTSKTNKRGPLWWESFNGNTSYIHGMIQKGSSIEVPDGLFRRTPLSWAASNGHDSTVSVLLEHGAKIDSLDEQGRTPLLWAALQGHTDVVKLLLEYSLDVIDRFDNKGRTALFWAAHNGNDTIVELLVKRGAAVDFRDIYGRTPLEMAERGGHYQVTELLIEYGAEIGGSLRG</sequence>
<dbReference type="PANTHER" id="PTHR46082">
    <property type="entry name" value="ATP/GTP-BINDING PROTEIN-RELATED"/>
    <property type="match status" value="1"/>
</dbReference>
<dbReference type="SMART" id="SM00248">
    <property type="entry name" value="ANK"/>
    <property type="match status" value="9"/>
</dbReference>
<feature type="repeat" description="ANK" evidence="2">
    <location>
        <begin position="979"/>
        <end position="1011"/>
    </location>
</feature>
<reference evidence="5" key="1">
    <citation type="submission" date="2021-03" db="EMBL/GenBank/DDBJ databases">
        <title>Revisited historic fungal species revealed as producer of novel bioactive compounds through whole genome sequencing and comparative genomics.</title>
        <authorList>
            <person name="Vignolle G.A."/>
            <person name="Hochenegger N."/>
            <person name="Mach R.L."/>
            <person name="Mach-Aigner A.R."/>
            <person name="Javad Rahimi M."/>
            <person name="Salim K.A."/>
            <person name="Chan C.M."/>
            <person name="Lim L.B.L."/>
            <person name="Cai F."/>
            <person name="Druzhinina I.S."/>
            <person name="U'Ren J.M."/>
            <person name="Derntl C."/>
        </authorList>
    </citation>
    <scope>NUCLEOTIDE SEQUENCE</scope>
    <source>
        <strain evidence="5">TUCIM 5799</strain>
    </source>
</reference>